<sequence length="69" mass="7243">MLFVAGVMVLSIVTVLAFGWMAVSIMTEGSASQENGDDGNDVNTPLINPTGTSQSSCFYVLPITLLCNT</sequence>
<keyword evidence="3" id="KW-1185">Reference proteome</keyword>
<evidence type="ECO:0008006" key="4">
    <source>
        <dbReference type="Google" id="ProtNLM"/>
    </source>
</evidence>
<accession>A0A7J6WW93</accession>
<evidence type="ECO:0000313" key="3">
    <source>
        <dbReference type="Proteomes" id="UP000554482"/>
    </source>
</evidence>
<keyword evidence="1" id="KW-0732">Signal</keyword>
<feature type="signal peptide" evidence="1">
    <location>
        <begin position="1"/>
        <end position="17"/>
    </location>
</feature>
<gene>
    <name evidence="2" type="ORF">FRX31_009619</name>
</gene>
<name>A0A7J6WW93_THATH</name>
<dbReference type="EMBL" id="JABWDY010010279">
    <property type="protein sequence ID" value="KAF5200795.1"/>
    <property type="molecule type" value="Genomic_DNA"/>
</dbReference>
<feature type="chain" id="PRO_5029777325" description="Transmembrane protein" evidence="1">
    <location>
        <begin position="18"/>
        <end position="69"/>
    </location>
</feature>
<dbReference type="AlphaFoldDB" id="A0A7J6WW93"/>
<dbReference type="Proteomes" id="UP000554482">
    <property type="component" value="Unassembled WGS sequence"/>
</dbReference>
<reference evidence="2 3" key="1">
    <citation type="submission" date="2020-06" db="EMBL/GenBank/DDBJ databases">
        <title>Transcriptomic and genomic resources for Thalictrum thalictroides and T. hernandezii: Facilitating candidate gene discovery in an emerging model plant lineage.</title>
        <authorList>
            <person name="Arias T."/>
            <person name="Riano-Pachon D.M."/>
            <person name="Di Stilio V.S."/>
        </authorList>
    </citation>
    <scope>NUCLEOTIDE SEQUENCE [LARGE SCALE GENOMIC DNA]</scope>
    <source>
        <strain evidence="3">cv. WT478/WT964</strain>
        <tissue evidence="2">Leaves</tissue>
    </source>
</reference>
<proteinExistence type="predicted"/>
<comment type="caution">
    <text evidence="2">The sequence shown here is derived from an EMBL/GenBank/DDBJ whole genome shotgun (WGS) entry which is preliminary data.</text>
</comment>
<evidence type="ECO:0000256" key="1">
    <source>
        <dbReference type="SAM" id="SignalP"/>
    </source>
</evidence>
<evidence type="ECO:0000313" key="2">
    <source>
        <dbReference type="EMBL" id="KAF5200795.1"/>
    </source>
</evidence>
<protein>
    <recommendedName>
        <fullName evidence="4">Transmembrane protein</fullName>
    </recommendedName>
</protein>
<organism evidence="2 3">
    <name type="scientific">Thalictrum thalictroides</name>
    <name type="common">Rue-anemone</name>
    <name type="synonym">Anemone thalictroides</name>
    <dbReference type="NCBI Taxonomy" id="46969"/>
    <lineage>
        <taxon>Eukaryota</taxon>
        <taxon>Viridiplantae</taxon>
        <taxon>Streptophyta</taxon>
        <taxon>Embryophyta</taxon>
        <taxon>Tracheophyta</taxon>
        <taxon>Spermatophyta</taxon>
        <taxon>Magnoliopsida</taxon>
        <taxon>Ranunculales</taxon>
        <taxon>Ranunculaceae</taxon>
        <taxon>Thalictroideae</taxon>
        <taxon>Thalictrum</taxon>
    </lineage>
</organism>